<proteinExistence type="predicted"/>
<evidence type="ECO:0000256" key="1">
    <source>
        <dbReference type="SAM" id="SignalP"/>
    </source>
</evidence>
<dbReference type="EMBL" id="CAJVCH010390625">
    <property type="protein sequence ID" value="CAG7817283.1"/>
    <property type="molecule type" value="Genomic_DNA"/>
</dbReference>
<comment type="caution">
    <text evidence="2">The sequence shown here is derived from an EMBL/GenBank/DDBJ whole genome shotgun (WGS) entry which is preliminary data.</text>
</comment>
<accession>A0A8J2KHY0</accession>
<reference evidence="2" key="1">
    <citation type="submission" date="2021-06" db="EMBL/GenBank/DDBJ databases">
        <authorList>
            <person name="Hodson N. C."/>
            <person name="Mongue J. A."/>
            <person name="Jaron S. K."/>
        </authorList>
    </citation>
    <scope>NUCLEOTIDE SEQUENCE</scope>
</reference>
<protein>
    <submittedName>
        <fullName evidence="2">Uncharacterized protein</fullName>
    </submittedName>
</protein>
<evidence type="ECO:0000313" key="2">
    <source>
        <dbReference type="EMBL" id="CAG7817283.1"/>
    </source>
</evidence>
<dbReference type="AlphaFoldDB" id="A0A8J2KHY0"/>
<feature type="chain" id="PRO_5035176596" evidence="1">
    <location>
        <begin position="17"/>
        <end position="227"/>
    </location>
</feature>
<keyword evidence="1" id="KW-0732">Signal</keyword>
<name>A0A8J2KHY0_9HEXA</name>
<feature type="signal peptide" evidence="1">
    <location>
        <begin position="1"/>
        <end position="16"/>
    </location>
</feature>
<organism evidence="2 3">
    <name type="scientific">Allacma fusca</name>
    <dbReference type="NCBI Taxonomy" id="39272"/>
    <lineage>
        <taxon>Eukaryota</taxon>
        <taxon>Metazoa</taxon>
        <taxon>Ecdysozoa</taxon>
        <taxon>Arthropoda</taxon>
        <taxon>Hexapoda</taxon>
        <taxon>Collembola</taxon>
        <taxon>Symphypleona</taxon>
        <taxon>Sminthuridae</taxon>
        <taxon>Allacma</taxon>
    </lineage>
</organism>
<keyword evidence="3" id="KW-1185">Reference proteome</keyword>
<sequence>MHRLLILSAILGLAWGSQICDKCVISGEKFSVNLSNNAFCSDHDTSAPGFTRFTVTSMSGCIIIFPLIQKLQINSVLVLGSEKTKPELIPASTDTPVIHIKRNASATSYSTKPPAILTISYDNVKISDIGAKEDKEVTHQLATNKIVMSTHQMDKLSEKESKLWRALYRVYTLTGELEKMSRATQAMKEYRMKNPFAFFPNPKKKIIQTNDRNSLATSCLLLLTTGQ</sequence>
<dbReference type="Proteomes" id="UP000708208">
    <property type="component" value="Unassembled WGS sequence"/>
</dbReference>
<gene>
    <name evidence="2" type="ORF">AFUS01_LOCUS27861</name>
</gene>
<evidence type="ECO:0000313" key="3">
    <source>
        <dbReference type="Proteomes" id="UP000708208"/>
    </source>
</evidence>